<dbReference type="Pfam" id="PF07729">
    <property type="entry name" value="FCD"/>
    <property type="match status" value="1"/>
</dbReference>
<dbReference type="SUPFAM" id="SSF48008">
    <property type="entry name" value="GntR ligand-binding domain-like"/>
    <property type="match status" value="1"/>
</dbReference>
<keyword evidence="6" id="KW-1185">Reference proteome</keyword>
<accession>A0ABU8LKK2</accession>
<dbReference type="PANTHER" id="PTHR43537:SF24">
    <property type="entry name" value="GLUCONATE OPERON TRANSCRIPTIONAL REPRESSOR"/>
    <property type="match status" value="1"/>
</dbReference>
<dbReference type="SUPFAM" id="SSF46785">
    <property type="entry name" value="Winged helix' DNA-binding domain"/>
    <property type="match status" value="1"/>
</dbReference>
<feature type="domain" description="HTH gntR-type" evidence="4">
    <location>
        <begin position="13"/>
        <end position="80"/>
    </location>
</feature>
<gene>
    <name evidence="5" type="ORF">WDU93_03950</name>
</gene>
<organism evidence="5 6">
    <name type="scientific">Microbacterium istanbulense</name>
    <dbReference type="NCBI Taxonomy" id="3122049"/>
    <lineage>
        <taxon>Bacteria</taxon>
        <taxon>Bacillati</taxon>
        <taxon>Actinomycetota</taxon>
        <taxon>Actinomycetes</taxon>
        <taxon>Micrococcales</taxon>
        <taxon>Microbacteriaceae</taxon>
        <taxon>Microbacterium</taxon>
    </lineage>
</organism>
<comment type="caution">
    <text evidence="5">The sequence shown here is derived from an EMBL/GenBank/DDBJ whole genome shotgun (WGS) entry which is preliminary data.</text>
</comment>
<sequence>MGRTTVAKQSPKKPIADQMYTVLLQQFMSGERGAGESLNIGALSRELDVSQTPLREALARLEHTGLVQREALRGYRVAPMMTRDEVEQLMQARLLLEPEMAASAARRATEEFLAELRESVADFERSAEVADVETEGFNLYWRSDDRFHMLIAGQSGNAFLELAYAALGGQIQRFRLFSKFGRTGANLAAPEHQAIYDCIAAGDDEGAAQTMRLHIQGATERLLGS</sequence>
<dbReference type="PROSITE" id="PS50949">
    <property type="entry name" value="HTH_GNTR"/>
    <property type="match status" value="1"/>
</dbReference>
<proteinExistence type="predicted"/>
<protein>
    <submittedName>
        <fullName evidence="5">GntR family transcriptional regulator</fullName>
    </submittedName>
</protein>
<dbReference type="InterPro" id="IPR036388">
    <property type="entry name" value="WH-like_DNA-bd_sf"/>
</dbReference>
<evidence type="ECO:0000256" key="3">
    <source>
        <dbReference type="ARBA" id="ARBA00023163"/>
    </source>
</evidence>
<dbReference type="EMBL" id="JBBDGN010000002">
    <property type="protein sequence ID" value="MEJ1090837.1"/>
    <property type="molecule type" value="Genomic_DNA"/>
</dbReference>
<dbReference type="PANTHER" id="PTHR43537">
    <property type="entry name" value="TRANSCRIPTIONAL REGULATOR, GNTR FAMILY"/>
    <property type="match status" value="1"/>
</dbReference>
<dbReference type="Proteomes" id="UP001366085">
    <property type="component" value="Unassembled WGS sequence"/>
</dbReference>
<reference evidence="5 6" key="1">
    <citation type="submission" date="2024-02" db="EMBL/GenBank/DDBJ databases">
        <authorList>
            <person name="Saticioglu I.B."/>
        </authorList>
    </citation>
    <scope>NUCLEOTIDE SEQUENCE [LARGE SCALE GENOMIC DNA]</scope>
    <source>
        <strain evidence="5 6">Mu-43</strain>
    </source>
</reference>
<dbReference type="InterPro" id="IPR000524">
    <property type="entry name" value="Tscrpt_reg_HTH_GntR"/>
</dbReference>
<dbReference type="Pfam" id="PF00392">
    <property type="entry name" value="GntR"/>
    <property type="match status" value="1"/>
</dbReference>
<dbReference type="InterPro" id="IPR011711">
    <property type="entry name" value="GntR_C"/>
</dbReference>
<keyword evidence="1" id="KW-0805">Transcription regulation</keyword>
<evidence type="ECO:0000259" key="4">
    <source>
        <dbReference type="PROSITE" id="PS50949"/>
    </source>
</evidence>
<dbReference type="InterPro" id="IPR036390">
    <property type="entry name" value="WH_DNA-bd_sf"/>
</dbReference>
<evidence type="ECO:0000313" key="6">
    <source>
        <dbReference type="Proteomes" id="UP001366085"/>
    </source>
</evidence>
<dbReference type="Gene3D" id="1.10.10.10">
    <property type="entry name" value="Winged helix-like DNA-binding domain superfamily/Winged helix DNA-binding domain"/>
    <property type="match status" value="1"/>
</dbReference>
<name>A0ABU8LKK2_9MICO</name>
<dbReference type="RefSeq" id="WP_337317760.1">
    <property type="nucleotide sequence ID" value="NZ_JBBDGN010000002.1"/>
</dbReference>
<dbReference type="SMART" id="SM00345">
    <property type="entry name" value="HTH_GNTR"/>
    <property type="match status" value="1"/>
</dbReference>
<dbReference type="SMART" id="SM00895">
    <property type="entry name" value="FCD"/>
    <property type="match status" value="1"/>
</dbReference>
<evidence type="ECO:0000256" key="1">
    <source>
        <dbReference type="ARBA" id="ARBA00023015"/>
    </source>
</evidence>
<dbReference type="InterPro" id="IPR008920">
    <property type="entry name" value="TF_FadR/GntR_C"/>
</dbReference>
<dbReference type="Gene3D" id="1.20.120.530">
    <property type="entry name" value="GntR ligand-binding domain-like"/>
    <property type="match status" value="1"/>
</dbReference>
<evidence type="ECO:0000256" key="2">
    <source>
        <dbReference type="ARBA" id="ARBA00023125"/>
    </source>
</evidence>
<keyword evidence="3" id="KW-0804">Transcription</keyword>
<keyword evidence="2" id="KW-0238">DNA-binding</keyword>
<evidence type="ECO:0000313" key="5">
    <source>
        <dbReference type="EMBL" id="MEJ1090837.1"/>
    </source>
</evidence>